<dbReference type="EMBL" id="CP146670">
    <property type="protein sequence ID" value="WWX69834.1"/>
    <property type="molecule type" value="Genomic_DNA"/>
</dbReference>
<reference evidence="3 5" key="2">
    <citation type="submission" date="2018-11" db="EMBL/GenBank/DDBJ databases">
        <title>Enterobacteriaceae from Patient.</title>
        <authorList>
            <person name="Shen C."/>
            <person name="Yang Y."/>
            <person name="Tian G."/>
        </authorList>
    </citation>
    <scope>NUCLEOTIDE SEQUENCE [LARGE SCALE GENOMIC DNA]</scope>
    <source>
        <strain evidence="3 5">GBGD28</strain>
    </source>
</reference>
<evidence type="ECO:0000313" key="4">
    <source>
        <dbReference type="EMBL" id="WWX69834.1"/>
    </source>
</evidence>
<dbReference type="RefSeq" id="WP_000924430.1">
    <property type="nucleotide sequence ID" value="NZ_AP017620.1"/>
</dbReference>
<reference evidence="4" key="5">
    <citation type="submission" date="2024-03" db="EMBL/GenBank/DDBJ databases">
        <title>Epithelial relay of microbial signals coordinates intestinal macrophage supported barrier repair.</title>
        <authorList>
            <person name="Tsai M.T."/>
        </authorList>
    </citation>
    <scope>NUCLEOTIDE SEQUENCE</scope>
    <source>
        <strain evidence="4">MS 21-1</strain>
    </source>
</reference>
<sequence>MLLIIADYPNEMNMREGAMQRIDAIDSLIRDRKRVYLNISFKKHLVRSNSSFNNVIVENLNAIIHRNIIKQYMQKSTTIYVHSVYNLLKVITLIDLKKTILDIHGVVPEELLADNKKLLSKVYNMVEKKGVLGCKKLIHVSTEMQKHYEAKYGVNLAERSIVLPIFEYKNITQSQNKWTENKIRSIYLGGLQTWQNIDKMIQICDDTVINNEAGKYEFNFFIPQSNLEGFIDKYSLKLHNINANASTLSRDEVIPFLKECHIGFVLRDDIIVNRVACPTKLVEYLECGVVPVVLSPLIGDFYSMGYQYITTEEMANRSISLLDLEKMAAHNLQILTSYQKRTYKAQKELIAQLC</sequence>
<evidence type="ECO:0000313" key="1">
    <source>
        <dbReference type="EMBL" id="HAJ0997509.1"/>
    </source>
</evidence>
<reference evidence="1" key="1">
    <citation type="journal article" date="2018" name="Genome Biol.">
        <title>SKESA: strategic k-mer extension for scrupulous assemblies.</title>
        <authorList>
            <person name="Souvorov A."/>
            <person name="Agarwala R."/>
            <person name="Lipman D.J."/>
        </authorList>
    </citation>
    <scope>NUCLEOTIDE SEQUENCE [LARGE SCALE GENOMIC DNA]</scope>
    <source>
        <strain evidence="1">EC00605</strain>
    </source>
</reference>
<reference evidence="1" key="4">
    <citation type="submission" date="2019-09" db="EMBL/GenBank/DDBJ databases">
        <authorList>
            <consortium name="NCBI Pathogen Detection Project"/>
        </authorList>
    </citation>
    <scope>NUCLEOTIDE SEQUENCE</scope>
    <source>
        <strain evidence="1">EC00605</strain>
    </source>
</reference>
<accession>A0A2S5U969</accession>
<gene>
    <name evidence="3" type="ORF">EIA08_05100</name>
    <name evidence="2" type="ORF">GKF66_26205</name>
    <name evidence="1" type="ORF">HL601_18190</name>
    <name evidence="4" type="ORF">V9Z47_17110</name>
</gene>
<dbReference type="Proteomes" id="UP000438958">
    <property type="component" value="Unassembled WGS sequence"/>
</dbReference>
<dbReference type="SUPFAM" id="SSF53756">
    <property type="entry name" value="UDP-Glycosyltransferase/glycogen phosphorylase"/>
    <property type="match status" value="1"/>
</dbReference>
<evidence type="ECO:0000313" key="3">
    <source>
        <dbReference type="EMBL" id="RRD78195.1"/>
    </source>
</evidence>
<reference evidence="2 6" key="3">
    <citation type="journal article" date="2019" name="Nat. Med.">
        <title>A library of human gut bacterial isolates paired with longitudinal multiomics data enables mechanistic microbiome research.</title>
        <authorList>
            <person name="Poyet M."/>
            <person name="Groussin M."/>
            <person name="Gibbons S.M."/>
            <person name="Avila-Pacheco J."/>
            <person name="Jiang X."/>
            <person name="Kearney S.M."/>
            <person name="Perrotta A.R."/>
            <person name="Berdy B."/>
            <person name="Zhao S."/>
            <person name="Lieberman T.D."/>
            <person name="Swanson P.K."/>
            <person name="Smith M."/>
            <person name="Roesemann S."/>
            <person name="Alexander J.E."/>
            <person name="Rich S.A."/>
            <person name="Livny J."/>
            <person name="Vlamakis H."/>
            <person name="Clish C."/>
            <person name="Bullock K."/>
            <person name="Deik A."/>
            <person name="Scott J."/>
            <person name="Pierce K.A."/>
            <person name="Xavier R.J."/>
            <person name="Alm E.J."/>
        </authorList>
    </citation>
    <scope>NUCLEOTIDE SEQUENCE [LARGE SCALE GENOMIC DNA]</scope>
    <source>
        <strain evidence="2 6">BIOML-A382</strain>
    </source>
</reference>
<protein>
    <submittedName>
        <fullName evidence="2">Glycosyl transferase family 2</fullName>
    </submittedName>
    <submittedName>
        <fullName evidence="1">Glycosyltransferase family 4 protein</fullName>
    </submittedName>
</protein>
<name>A0A2S5U969_ECOLX</name>
<dbReference type="EMBL" id="DABGZR010000022">
    <property type="protein sequence ID" value="HAJ0997509.1"/>
    <property type="molecule type" value="Genomic_DNA"/>
</dbReference>
<evidence type="ECO:0000313" key="6">
    <source>
        <dbReference type="Proteomes" id="UP000438958"/>
    </source>
</evidence>
<dbReference type="Proteomes" id="UP001383096">
    <property type="component" value="Chromosome"/>
</dbReference>
<dbReference type="EMBL" id="RQTU01000002">
    <property type="protein sequence ID" value="RRD78195.1"/>
    <property type="molecule type" value="Genomic_DNA"/>
</dbReference>
<keyword evidence="2" id="KW-0808">Transferase</keyword>
<dbReference type="EMBL" id="WKUE01000110">
    <property type="protein sequence ID" value="MSI72210.1"/>
    <property type="molecule type" value="Genomic_DNA"/>
</dbReference>
<dbReference type="Proteomes" id="UP000271008">
    <property type="component" value="Unassembled WGS sequence"/>
</dbReference>
<dbReference type="AlphaFoldDB" id="A0A2S5U969"/>
<dbReference type="GO" id="GO:0016740">
    <property type="term" value="F:transferase activity"/>
    <property type="evidence" value="ECO:0007669"/>
    <property type="project" value="UniProtKB-KW"/>
</dbReference>
<evidence type="ECO:0000313" key="2">
    <source>
        <dbReference type="EMBL" id="MSI72210.1"/>
    </source>
</evidence>
<evidence type="ECO:0000313" key="5">
    <source>
        <dbReference type="Proteomes" id="UP000271008"/>
    </source>
</evidence>
<organism evidence="2 6">
    <name type="scientific">Escherichia coli</name>
    <dbReference type="NCBI Taxonomy" id="562"/>
    <lineage>
        <taxon>Bacteria</taxon>
        <taxon>Pseudomonadati</taxon>
        <taxon>Pseudomonadota</taxon>
        <taxon>Gammaproteobacteria</taxon>
        <taxon>Enterobacterales</taxon>
        <taxon>Enterobacteriaceae</taxon>
        <taxon>Escherichia</taxon>
    </lineage>
</organism>
<proteinExistence type="predicted"/>
<dbReference type="Gene3D" id="3.40.50.2000">
    <property type="entry name" value="Glycogen Phosphorylase B"/>
    <property type="match status" value="1"/>
</dbReference>